<protein>
    <submittedName>
        <fullName evidence="1">Uncharacterized protein</fullName>
    </submittedName>
</protein>
<proteinExistence type="predicted"/>
<organism evidence="1 2">
    <name type="scientific">Dendrolimus kikuchii</name>
    <dbReference type="NCBI Taxonomy" id="765133"/>
    <lineage>
        <taxon>Eukaryota</taxon>
        <taxon>Metazoa</taxon>
        <taxon>Ecdysozoa</taxon>
        <taxon>Arthropoda</taxon>
        <taxon>Hexapoda</taxon>
        <taxon>Insecta</taxon>
        <taxon>Pterygota</taxon>
        <taxon>Neoptera</taxon>
        <taxon>Endopterygota</taxon>
        <taxon>Lepidoptera</taxon>
        <taxon>Glossata</taxon>
        <taxon>Ditrysia</taxon>
        <taxon>Bombycoidea</taxon>
        <taxon>Lasiocampidae</taxon>
        <taxon>Dendrolimus</taxon>
    </lineage>
</organism>
<evidence type="ECO:0000313" key="1">
    <source>
        <dbReference type="EMBL" id="KAJ0179471.1"/>
    </source>
</evidence>
<reference evidence="1 2" key="1">
    <citation type="journal article" date="2021" name="Front. Genet.">
        <title>Chromosome-Level Genome Assembly Reveals Significant Gene Expansion in the Toll and IMD Signaling Pathways of Dendrolimus kikuchii.</title>
        <authorList>
            <person name="Zhou J."/>
            <person name="Wu P."/>
            <person name="Xiong Z."/>
            <person name="Liu N."/>
            <person name="Zhao N."/>
            <person name="Ji M."/>
            <person name="Qiu Y."/>
            <person name="Yang B."/>
        </authorList>
    </citation>
    <scope>NUCLEOTIDE SEQUENCE [LARGE SCALE GENOMIC DNA]</scope>
    <source>
        <strain evidence="1">Ann1</strain>
    </source>
</reference>
<sequence length="258" mass="29370">MFESWAENMHHSVITITKASTKYGRNTFKCGPNGFICESSTKVRLCEDKNVVGPAFVCPANTICNEESSSVCENYINYIDPDITRGIRCHRHERIADPSVADCRGYILCIPNKNRFQGIKFKCAGNTVFNGYTRTCSSPDKYKCPIANAVKSTIEMFDDQTRRFDSNYDKLKLTNRQSNQTNGDSSRIKPIDCRNYKFRVTHDNNPVRATYFCPKAPVRGEASVRCTIFSNQFCVTLEKHNEDQFILDGGAAYRKPRM</sequence>
<comment type="caution">
    <text evidence="1">The sequence shown here is derived from an EMBL/GenBank/DDBJ whole genome shotgun (WGS) entry which is preliminary data.</text>
</comment>
<keyword evidence="2" id="KW-1185">Reference proteome</keyword>
<dbReference type="EMBL" id="CM034394">
    <property type="protein sequence ID" value="KAJ0179471.1"/>
    <property type="molecule type" value="Genomic_DNA"/>
</dbReference>
<name>A0ACC1D6G9_9NEOP</name>
<gene>
    <name evidence="1" type="ORF">K1T71_005183</name>
</gene>
<accession>A0ACC1D6G9</accession>
<evidence type="ECO:0000313" key="2">
    <source>
        <dbReference type="Proteomes" id="UP000824533"/>
    </source>
</evidence>
<dbReference type="Proteomes" id="UP000824533">
    <property type="component" value="Linkage Group LG08"/>
</dbReference>